<evidence type="ECO:0000256" key="1">
    <source>
        <dbReference type="PROSITE-ProRule" id="PRU00047"/>
    </source>
</evidence>
<dbReference type="InterPro" id="IPR054722">
    <property type="entry name" value="PolX-like_BBD"/>
</dbReference>
<dbReference type="EMBL" id="JAVXUO010001075">
    <property type="protein sequence ID" value="KAK2986230.1"/>
    <property type="molecule type" value="Genomic_DNA"/>
</dbReference>
<gene>
    <name evidence="4" type="ORF">RJ640_002147</name>
</gene>
<dbReference type="PANTHER" id="PTHR35317">
    <property type="entry name" value="OS04G0629600 PROTEIN"/>
    <property type="match status" value="1"/>
</dbReference>
<feature type="domain" description="CCHC-type" evidence="3">
    <location>
        <begin position="208"/>
        <end position="221"/>
    </location>
</feature>
<dbReference type="GO" id="GO:0003676">
    <property type="term" value="F:nucleic acid binding"/>
    <property type="evidence" value="ECO:0007669"/>
    <property type="project" value="InterPro"/>
</dbReference>
<keyword evidence="1" id="KW-0862">Zinc</keyword>
<evidence type="ECO:0000313" key="5">
    <source>
        <dbReference type="Proteomes" id="UP001187471"/>
    </source>
</evidence>
<dbReference type="Pfam" id="PF14223">
    <property type="entry name" value="Retrotran_gag_2"/>
    <property type="match status" value="1"/>
</dbReference>
<comment type="caution">
    <text evidence="4">The sequence shown here is derived from an EMBL/GenBank/DDBJ whole genome shotgun (WGS) entry which is preliminary data.</text>
</comment>
<dbReference type="PANTHER" id="PTHR35317:SF35">
    <property type="entry name" value="DUF4219 DOMAIN-CONTAINING PROTEIN"/>
    <property type="match status" value="1"/>
</dbReference>
<keyword evidence="5" id="KW-1185">Reference proteome</keyword>
<dbReference type="GO" id="GO:0008270">
    <property type="term" value="F:zinc ion binding"/>
    <property type="evidence" value="ECO:0007669"/>
    <property type="project" value="UniProtKB-KW"/>
</dbReference>
<dbReference type="AlphaFoldDB" id="A0AA88SC09"/>
<keyword evidence="1" id="KW-0863">Zinc-finger</keyword>
<reference evidence="4" key="1">
    <citation type="submission" date="2022-12" db="EMBL/GenBank/DDBJ databases">
        <title>Draft genome assemblies for two species of Escallonia (Escalloniales).</title>
        <authorList>
            <person name="Chanderbali A."/>
            <person name="Dervinis C."/>
            <person name="Anghel I."/>
            <person name="Soltis D."/>
            <person name="Soltis P."/>
            <person name="Zapata F."/>
        </authorList>
    </citation>
    <scope>NUCLEOTIDE SEQUENCE</scope>
    <source>
        <strain evidence="4">UCBG92.1500</strain>
        <tissue evidence="4">Leaf</tissue>
    </source>
</reference>
<dbReference type="SUPFAM" id="SSF57756">
    <property type="entry name" value="Retrovirus zinc finger-like domains"/>
    <property type="match status" value="1"/>
</dbReference>
<evidence type="ECO:0000313" key="4">
    <source>
        <dbReference type="EMBL" id="KAK2986230.1"/>
    </source>
</evidence>
<dbReference type="InterPro" id="IPR036875">
    <property type="entry name" value="Znf_CCHC_sf"/>
</dbReference>
<evidence type="ECO:0000256" key="2">
    <source>
        <dbReference type="SAM" id="MobiDB-lite"/>
    </source>
</evidence>
<dbReference type="SMART" id="SM00343">
    <property type="entry name" value="ZnF_C2HC"/>
    <property type="match status" value="1"/>
</dbReference>
<sequence>MSKSMVASENSVNFSQSLIRIFKDENFELWGIKVKTLFKSQDLWELVENGYADPDEENNNRLKENKKTDNKAILFIQQAVYETIFSRIAAATTSKEAWEILHKEVQGSSKVITVKLQSLRREFETLFMRNNESVQDFLSRVTTIVSQMKLYVHEARLNRSLETKNEEKAFQVREESSNQRGRGHNRGGFRGRSRGRGHFFGSYHGVQCYKCGKYGHIAVNCDSNDKLASYAEEMKDEEESKLFMASFNDTNVESGIWFVDSGCSNHMTGTRSMFKELDESFKKLIRLGDDNKLRELIAPYTPEQNEVAERKNRTTVEMARNLLKAKGIPTLPQGQFFIKHLMKLGEVQNHKFMHNPTAHHLGAAKRILRYIAETRDFGLCDSAHVAKEYDIRVLDNEIILCTDDKVLSSDVFIIRFEVRNLYVNFYVNERADEESRDEDRV</sequence>
<dbReference type="Pfam" id="PF00098">
    <property type="entry name" value="zf-CCHC"/>
    <property type="match status" value="1"/>
</dbReference>
<dbReference type="InterPro" id="IPR001878">
    <property type="entry name" value="Znf_CCHC"/>
</dbReference>
<organism evidence="4 5">
    <name type="scientific">Escallonia rubra</name>
    <dbReference type="NCBI Taxonomy" id="112253"/>
    <lineage>
        <taxon>Eukaryota</taxon>
        <taxon>Viridiplantae</taxon>
        <taxon>Streptophyta</taxon>
        <taxon>Embryophyta</taxon>
        <taxon>Tracheophyta</taxon>
        <taxon>Spermatophyta</taxon>
        <taxon>Magnoliopsida</taxon>
        <taxon>eudicotyledons</taxon>
        <taxon>Gunneridae</taxon>
        <taxon>Pentapetalae</taxon>
        <taxon>asterids</taxon>
        <taxon>campanulids</taxon>
        <taxon>Escalloniales</taxon>
        <taxon>Escalloniaceae</taxon>
        <taxon>Escallonia</taxon>
    </lineage>
</organism>
<feature type="region of interest" description="Disordered" evidence="2">
    <location>
        <begin position="170"/>
        <end position="193"/>
    </location>
</feature>
<proteinExistence type="predicted"/>
<evidence type="ECO:0000259" key="3">
    <source>
        <dbReference type="PROSITE" id="PS50158"/>
    </source>
</evidence>
<accession>A0AA88SC09</accession>
<dbReference type="Gene3D" id="4.10.60.10">
    <property type="entry name" value="Zinc finger, CCHC-type"/>
    <property type="match status" value="1"/>
</dbReference>
<feature type="compositionally biased region" description="Basic residues" evidence="2">
    <location>
        <begin position="181"/>
        <end position="193"/>
    </location>
</feature>
<name>A0AA88SC09_9ASTE</name>
<protein>
    <recommendedName>
        <fullName evidence="3">CCHC-type domain-containing protein</fullName>
    </recommendedName>
</protein>
<dbReference type="Proteomes" id="UP001187471">
    <property type="component" value="Unassembled WGS sequence"/>
</dbReference>
<dbReference type="PROSITE" id="PS50158">
    <property type="entry name" value="ZF_CCHC"/>
    <property type="match status" value="1"/>
</dbReference>
<keyword evidence="1" id="KW-0479">Metal-binding</keyword>
<dbReference type="Pfam" id="PF22936">
    <property type="entry name" value="Pol_BBD"/>
    <property type="match status" value="1"/>
</dbReference>